<feature type="signal peptide" evidence="1">
    <location>
        <begin position="1"/>
        <end position="19"/>
    </location>
</feature>
<dbReference type="GO" id="GO:0016787">
    <property type="term" value="F:hydrolase activity"/>
    <property type="evidence" value="ECO:0007669"/>
    <property type="project" value="InterPro"/>
</dbReference>
<evidence type="ECO:0000313" key="3">
    <source>
        <dbReference type="EMBL" id="CAI3988939.1"/>
    </source>
</evidence>
<dbReference type="AlphaFoldDB" id="A0A9P1FTF5"/>
<dbReference type="Pfam" id="PF00149">
    <property type="entry name" value="Metallophos"/>
    <property type="match status" value="1"/>
</dbReference>
<protein>
    <submittedName>
        <fullName evidence="5">Polyphosphatidylinositol phosphatase INP53</fullName>
    </submittedName>
</protein>
<sequence length="756" mass="82676">MCIVRWVLRFLVGFSAASAQDFGFPADASDSCNDSCQADSVPLIQLGRPEKGCADELWARAAEAIKGFKSSLSESQALKVFEQGCNPNTSPLPKELCIEVKAAHEMAVAEILGKLNSLDSPPLMSFADFAVIVMFDCMWKNRQDEFDTAYVGKPYNVCPLDKICGGITSSKDFETLTSHIRHTVAVAAVLDEAWPGTGEVYPMLRVTLLHKSDGAAAPETTQGSNGLRVSCINGGWALPCNLHVKTVKYSQSFQIAWGPERHGMRGINPLSLQSAVVSVPPGQHLENFSDTGVIAKMPPPAGNPITMVIIGDSCNGNMKGFGQCNFRAFYGVNLTLPLLLNAALKSSDLWYLTGDNFYDRYGLFSVSIFAQLNKEAQGIPLLATPGNHDYWFNGIPNTGANSWLWGYDQFANGHAQFFAQDSHATFEPKAPAADQIYPSGTPVERFSAANGGFLNFEATPKADARPENFYHYSIAGNIGFVMFTCVGGDPRSFVREACSFMKAKNPKLVLFLGHWNMAGSGCPAGRDVPSIAKWALKNTDCSAFAGSNGKAPFGQIGRAASRLKFIVGHQHCNCMTNFERIAQDSCLPDEVAPNLVDGFLIGSHGMSWDPYPGAKPECSPRFGLPVLRTDDNKLTFAYAKLSLEVMPGEPVTSWQLYTAFLGHTPAEWSHAEAGPYGAGILNSKLTALLSCLKDMKKLQCSYKDPEMYKALARRAVDSRDSFRMVVKVSCVATHIQKLQQVQDWWPKLWRAWRPRN</sequence>
<feature type="domain" description="Calcineurin-like phosphoesterase" evidence="2">
    <location>
        <begin position="345"/>
        <end position="415"/>
    </location>
</feature>
<evidence type="ECO:0000313" key="4">
    <source>
        <dbReference type="EMBL" id="CAL1142314.1"/>
    </source>
</evidence>
<dbReference type="CDD" id="cd00838">
    <property type="entry name" value="MPP_superfamily"/>
    <property type="match status" value="1"/>
</dbReference>
<accession>A0A9P1FTF5</accession>
<evidence type="ECO:0000259" key="2">
    <source>
        <dbReference type="Pfam" id="PF00149"/>
    </source>
</evidence>
<gene>
    <name evidence="3" type="ORF">C1SCF055_LOCUS16052</name>
</gene>
<dbReference type="InterPro" id="IPR029052">
    <property type="entry name" value="Metallo-depent_PP-like"/>
</dbReference>
<dbReference type="Proteomes" id="UP001152797">
    <property type="component" value="Unassembled WGS sequence"/>
</dbReference>
<organism evidence="3">
    <name type="scientific">Cladocopium goreaui</name>
    <dbReference type="NCBI Taxonomy" id="2562237"/>
    <lineage>
        <taxon>Eukaryota</taxon>
        <taxon>Sar</taxon>
        <taxon>Alveolata</taxon>
        <taxon>Dinophyceae</taxon>
        <taxon>Suessiales</taxon>
        <taxon>Symbiodiniaceae</taxon>
        <taxon>Cladocopium</taxon>
    </lineage>
</organism>
<keyword evidence="1" id="KW-0732">Signal</keyword>
<dbReference type="Gene3D" id="3.60.21.10">
    <property type="match status" value="1"/>
</dbReference>
<evidence type="ECO:0000313" key="6">
    <source>
        <dbReference type="Proteomes" id="UP001152797"/>
    </source>
</evidence>
<reference evidence="4" key="2">
    <citation type="submission" date="2024-04" db="EMBL/GenBank/DDBJ databases">
        <authorList>
            <person name="Chen Y."/>
            <person name="Shah S."/>
            <person name="Dougan E. K."/>
            <person name="Thang M."/>
            <person name="Chan C."/>
        </authorList>
    </citation>
    <scope>NUCLEOTIDE SEQUENCE [LARGE SCALE GENOMIC DNA]</scope>
</reference>
<proteinExistence type="predicted"/>
<keyword evidence="6" id="KW-1185">Reference proteome</keyword>
<dbReference type="EMBL" id="CAMXCT010001315">
    <property type="protein sequence ID" value="CAI3988939.1"/>
    <property type="molecule type" value="Genomic_DNA"/>
</dbReference>
<feature type="chain" id="PRO_5043272336" evidence="1">
    <location>
        <begin position="20"/>
        <end position="756"/>
    </location>
</feature>
<comment type="caution">
    <text evidence="3">The sequence shown here is derived from an EMBL/GenBank/DDBJ whole genome shotgun (WGS) entry which is preliminary data.</text>
</comment>
<dbReference type="InterPro" id="IPR004843">
    <property type="entry name" value="Calcineurin-like_PHP"/>
</dbReference>
<evidence type="ECO:0000313" key="5">
    <source>
        <dbReference type="EMBL" id="CAL4776251.1"/>
    </source>
</evidence>
<name>A0A9P1FTF5_9DINO</name>
<reference evidence="3" key="1">
    <citation type="submission" date="2022-10" db="EMBL/GenBank/DDBJ databases">
        <authorList>
            <person name="Chen Y."/>
            <person name="Dougan E. K."/>
            <person name="Chan C."/>
            <person name="Rhodes N."/>
            <person name="Thang M."/>
        </authorList>
    </citation>
    <scope>NUCLEOTIDE SEQUENCE</scope>
</reference>
<dbReference type="EMBL" id="CAMXCT020001315">
    <property type="protein sequence ID" value="CAL1142314.1"/>
    <property type="molecule type" value="Genomic_DNA"/>
</dbReference>
<dbReference type="EMBL" id="CAMXCT030001315">
    <property type="protein sequence ID" value="CAL4776251.1"/>
    <property type="molecule type" value="Genomic_DNA"/>
</dbReference>
<evidence type="ECO:0000256" key="1">
    <source>
        <dbReference type="SAM" id="SignalP"/>
    </source>
</evidence>
<dbReference type="SUPFAM" id="SSF56300">
    <property type="entry name" value="Metallo-dependent phosphatases"/>
    <property type="match status" value="1"/>
</dbReference>
<dbReference type="OrthoDB" id="408373at2759"/>